<organism evidence="1 2">
    <name type="scientific">Stylosanthes scabra</name>
    <dbReference type="NCBI Taxonomy" id="79078"/>
    <lineage>
        <taxon>Eukaryota</taxon>
        <taxon>Viridiplantae</taxon>
        <taxon>Streptophyta</taxon>
        <taxon>Embryophyta</taxon>
        <taxon>Tracheophyta</taxon>
        <taxon>Spermatophyta</taxon>
        <taxon>Magnoliopsida</taxon>
        <taxon>eudicotyledons</taxon>
        <taxon>Gunneridae</taxon>
        <taxon>Pentapetalae</taxon>
        <taxon>rosids</taxon>
        <taxon>fabids</taxon>
        <taxon>Fabales</taxon>
        <taxon>Fabaceae</taxon>
        <taxon>Papilionoideae</taxon>
        <taxon>50 kb inversion clade</taxon>
        <taxon>dalbergioids sensu lato</taxon>
        <taxon>Dalbergieae</taxon>
        <taxon>Pterocarpus clade</taxon>
        <taxon>Stylosanthes</taxon>
    </lineage>
</organism>
<gene>
    <name evidence="1" type="ORF">PIB30_069398</name>
</gene>
<name>A0ABU6SNW0_9FABA</name>
<dbReference type="EMBL" id="JASCZI010061176">
    <property type="protein sequence ID" value="MED6137905.1"/>
    <property type="molecule type" value="Genomic_DNA"/>
</dbReference>
<reference evidence="1 2" key="1">
    <citation type="journal article" date="2023" name="Plants (Basel)">
        <title>Bridging the Gap: Combining Genomics and Transcriptomics Approaches to Understand Stylosanthes scabra, an Orphan Legume from the Brazilian Caatinga.</title>
        <authorList>
            <person name="Ferreira-Neto J.R.C."/>
            <person name="da Silva M.D."/>
            <person name="Binneck E."/>
            <person name="de Melo N.F."/>
            <person name="da Silva R.H."/>
            <person name="de Melo A.L.T.M."/>
            <person name="Pandolfi V."/>
            <person name="Bustamante F.O."/>
            <person name="Brasileiro-Vidal A.C."/>
            <person name="Benko-Iseppon A.M."/>
        </authorList>
    </citation>
    <scope>NUCLEOTIDE SEQUENCE [LARGE SCALE GENOMIC DNA]</scope>
    <source>
        <tissue evidence="1">Leaves</tissue>
    </source>
</reference>
<keyword evidence="2" id="KW-1185">Reference proteome</keyword>
<evidence type="ECO:0000313" key="1">
    <source>
        <dbReference type="EMBL" id="MED6137905.1"/>
    </source>
</evidence>
<evidence type="ECO:0000313" key="2">
    <source>
        <dbReference type="Proteomes" id="UP001341840"/>
    </source>
</evidence>
<comment type="caution">
    <text evidence="1">The sequence shown here is derived from an EMBL/GenBank/DDBJ whole genome shotgun (WGS) entry which is preliminary data.</text>
</comment>
<protein>
    <submittedName>
        <fullName evidence="1">Uncharacterized protein</fullName>
    </submittedName>
</protein>
<proteinExistence type="predicted"/>
<accession>A0ABU6SNW0</accession>
<dbReference type="Proteomes" id="UP001341840">
    <property type="component" value="Unassembled WGS sequence"/>
</dbReference>
<sequence>MEEELLRQAGRVYLRWDGGTQWHDQDLLGLSELLQVVCAPVQHDTELRVPFLAFFRLQRGYEFKIYESWWMRACKRLREMMHKIRNMGSPHGWILDDL</sequence>